<dbReference type="InterPro" id="IPR036890">
    <property type="entry name" value="HATPase_C_sf"/>
</dbReference>
<evidence type="ECO:0000256" key="4">
    <source>
        <dbReference type="ARBA" id="ARBA00023186"/>
    </source>
</evidence>
<dbReference type="Proteomes" id="UP000195402">
    <property type="component" value="Unassembled WGS sequence"/>
</dbReference>
<protein>
    <submittedName>
        <fullName evidence="5">Uncharacterized protein</fullName>
    </submittedName>
</protein>
<accession>A0A200QFY3</accession>
<dbReference type="InParanoid" id="A0A200QFY3"/>
<dbReference type="SUPFAM" id="SSF55874">
    <property type="entry name" value="ATPase domain of HSP90 chaperone/DNA topoisomerase II/histidine kinase"/>
    <property type="match status" value="1"/>
</dbReference>
<reference evidence="5 6" key="1">
    <citation type="journal article" date="2017" name="Mol. Plant">
        <title>The Genome of Medicinal Plant Macleaya cordata Provides New Insights into Benzylisoquinoline Alkaloids Metabolism.</title>
        <authorList>
            <person name="Liu X."/>
            <person name="Liu Y."/>
            <person name="Huang P."/>
            <person name="Ma Y."/>
            <person name="Qing Z."/>
            <person name="Tang Q."/>
            <person name="Cao H."/>
            <person name="Cheng P."/>
            <person name="Zheng Y."/>
            <person name="Yuan Z."/>
            <person name="Zhou Y."/>
            <person name="Liu J."/>
            <person name="Tang Z."/>
            <person name="Zhuo Y."/>
            <person name="Zhang Y."/>
            <person name="Yu L."/>
            <person name="Huang J."/>
            <person name="Yang P."/>
            <person name="Peng Q."/>
            <person name="Zhang J."/>
            <person name="Jiang W."/>
            <person name="Zhang Z."/>
            <person name="Lin K."/>
            <person name="Ro D.K."/>
            <person name="Chen X."/>
            <person name="Xiong X."/>
            <person name="Shang Y."/>
            <person name="Huang S."/>
            <person name="Zeng J."/>
        </authorList>
    </citation>
    <scope>NUCLEOTIDE SEQUENCE [LARGE SCALE GENOMIC DNA]</scope>
    <source>
        <strain evidence="6">cv. BLH2017</strain>
        <tissue evidence="5">Root</tissue>
    </source>
</reference>
<dbReference type="STRING" id="56857.A0A200QFY3"/>
<keyword evidence="6" id="KW-1185">Reference proteome</keyword>
<dbReference type="AlphaFoldDB" id="A0A200QFY3"/>
<dbReference type="OrthoDB" id="978878at2759"/>
<organism evidence="5 6">
    <name type="scientific">Macleaya cordata</name>
    <name type="common">Five-seeded plume-poppy</name>
    <name type="synonym">Bocconia cordata</name>
    <dbReference type="NCBI Taxonomy" id="56857"/>
    <lineage>
        <taxon>Eukaryota</taxon>
        <taxon>Viridiplantae</taxon>
        <taxon>Streptophyta</taxon>
        <taxon>Embryophyta</taxon>
        <taxon>Tracheophyta</taxon>
        <taxon>Spermatophyta</taxon>
        <taxon>Magnoliopsida</taxon>
        <taxon>Ranunculales</taxon>
        <taxon>Papaveraceae</taxon>
        <taxon>Papaveroideae</taxon>
        <taxon>Macleaya</taxon>
    </lineage>
</organism>
<keyword evidence="2" id="KW-0547">Nucleotide-binding</keyword>
<dbReference type="GO" id="GO:0005524">
    <property type="term" value="F:ATP binding"/>
    <property type="evidence" value="ECO:0007669"/>
    <property type="project" value="UniProtKB-KW"/>
</dbReference>
<comment type="similarity">
    <text evidence="1">Belongs to the heat shock protein 90 family.</text>
</comment>
<keyword evidence="3" id="KW-0067">ATP-binding</keyword>
<evidence type="ECO:0000313" key="5">
    <source>
        <dbReference type="EMBL" id="OVA09393.1"/>
    </source>
</evidence>
<sequence length="117" mass="13680">MFVPSHFPRYWHSHTQQPLTKANTRLKRNKDLGADNGLIGQFGVGFYSAFLFADRPDDKYEFSELTRIQGRRGGRTKEGEEKAEVDDSWLPGEKKMKKKTVTKKYWDWELANETKPI</sequence>
<evidence type="ECO:0000313" key="6">
    <source>
        <dbReference type="Proteomes" id="UP000195402"/>
    </source>
</evidence>
<comment type="caution">
    <text evidence="5">The sequence shown here is derived from an EMBL/GenBank/DDBJ whole genome shotgun (WGS) entry which is preliminary data.</text>
</comment>
<dbReference type="PANTHER" id="PTHR11528">
    <property type="entry name" value="HEAT SHOCK PROTEIN 90 FAMILY MEMBER"/>
    <property type="match status" value="1"/>
</dbReference>
<keyword evidence="4" id="KW-0143">Chaperone</keyword>
<gene>
    <name evidence="5" type="ORF">BVC80_8749g12</name>
</gene>
<proteinExistence type="inferred from homology"/>
<dbReference type="GO" id="GO:0051082">
    <property type="term" value="F:unfolded protein binding"/>
    <property type="evidence" value="ECO:0007669"/>
    <property type="project" value="InterPro"/>
</dbReference>
<evidence type="ECO:0000256" key="1">
    <source>
        <dbReference type="ARBA" id="ARBA00008239"/>
    </source>
</evidence>
<dbReference type="InterPro" id="IPR001404">
    <property type="entry name" value="Hsp90_fam"/>
</dbReference>
<dbReference type="Gene3D" id="3.30.565.10">
    <property type="entry name" value="Histidine kinase-like ATPase, C-terminal domain"/>
    <property type="match status" value="1"/>
</dbReference>
<evidence type="ECO:0000256" key="3">
    <source>
        <dbReference type="ARBA" id="ARBA00022840"/>
    </source>
</evidence>
<dbReference type="GO" id="GO:0016887">
    <property type="term" value="F:ATP hydrolysis activity"/>
    <property type="evidence" value="ECO:0007669"/>
    <property type="project" value="InterPro"/>
</dbReference>
<evidence type="ECO:0000256" key="2">
    <source>
        <dbReference type="ARBA" id="ARBA00022741"/>
    </source>
</evidence>
<dbReference type="EMBL" id="MVGT01002089">
    <property type="protein sequence ID" value="OVA09393.1"/>
    <property type="molecule type" value="Genomic_DNA"/>
</dbReference>
<dbReference type="GO" id="GO:0140662">
    <property type="term" value="F:ATP-dependent protein folding chaperone"/>
    <property type="evidence" value="ECO:0007669"/>
    <property type="project" value="InterPro"/>
</dbReference>
<name>A0A200QFY3_MACCD</name>